<evidence type="ECO:0000256" key="37">
    <source>
        <dbReference type="SAM" id="MobiDB-lite"/>
    </source>
</evidence>
<evidence type="ECO:0000313" key="40">
    <source>
        <dbReference type="Proteomes" id="UP000664991"/>
    </source>
</evidence>
<evidence type="ECO:0000259" key="38">
    <source>
        <dbReference type="PROSITE" id="PS50127"/>
    </source>
</evidence>
<evidence type="ECO:0000256" key="13">
    <source>
        <dbReference type="ARBA" id="ARBA00022704"/>
    </source>
</evidence>
<dbReference type="EC" id="2.3.2.24" evidence="29"/>
<evidence type="ECO:0000256" key="24">
    <source>
        <dbReference type="ARBA" id="ARBA00023212"/>
    </source>
</evidence>
<evidence type="ECO:0000256" key="34">
    <source>
        <dbReference type="ARBA" id="ARBA00081222"/>
    </source>
</evidence>
<keyword evidence="21" id="KW-0832">Ubl conjugation</keyword>
<dbReference type="CDD" id="cd23810">
    <property type="entry name" value="UBCc_BIRC6"/>
    <property type="match status" value="1"/>
</dbReference>
<evidence type="ECO:0000256" key="10">
    <source>
        <dbReference type="ARBA" id="ARBA00022679"/>
    </source>
</evidence>
<evidence type="ECO:0000256" key="35">
    <source>
        <dbReference type="PROSITE-ProRule" id="PRU00339"/>
    </source>
</evidence>
<evidence type="ECO:0000256" key="21">
    <source>
        <dbReference type="ARBA" id="ARBA00022843"/>
    </source>
</evidence>
<keyword evidence="11" id="KW-0646">Protease inhibitor</keyword>
<dbReference type="GO" id="GO:0042127">
    <property type="term" value="P:regulation of cell population proliferation"/>
    <property type="evidence" value="ECO:0007669"/>
    <property type="project" value="UniProtKB-ARBA"/>
</dbReference>
<dbReference type="InterPro" id="IPR001370">
    <property type="entry name" value="BIR_rpt"/>
</dbReference>
<dbReference type="Pfam" id="PF12356">
    <property type="entry name" value="BIRC6"/>
    <property type="match status" value="1"/>
</dbReference>
<comment type="similarity">
    <text evidence="30">Belongs to the BIRC6 family.</text>
</comment>
<feature type="repeat" description="TPR" evidence="35">
    <location>
        <begin position="5484"/>
        <end position="5517"/>
    </location>
</feature>
<keyword evidence="6" id="KW-0963">Cytoplasm</keyword>
<evidence type="ECO:0000256" key="22">
    <source>
        <dbReference type="ARBA" id="ARBA00023034"/>
    </source>
</evidence>
<dbReference type="SMART" id="SM00238">
    <property type="entry name" value="BIR"/>
    <property type="match status" value="1"/>
</dbReference>
<comment type="caution">
    <text evidence="39">The sequence shown here is derived from an EMBL/GenBank/DDBJ whole genome shotgun (WGS) entry which is preliminary data.</text>
</comment>
<dbReference type="GO" id="GO:0046872">
    <property type="term" value="F:metal ion binding"/>
    <property type="evidence" value="ECO:0007669"/>
    <property type="project" value="UniProtKB-KW"/>
</dbReference>
<feature type="coiled-coil region" evidence="36">
    <location>
        <begin position="1635"/>
        <end position="1679"/>
    </location>
</feature>
<dbReference type="GO" id="GO:0043066">
    <property type="term" value="P:negative regulation of apoptotic process"/>
    <property type="evidence" value="ECO:0007669"/>
    <property type="project" value="UniProtKB-ARBA"/>
</dbReference>
<keyword evidence="18" id="KW-0833">Ubl conjugation pathway</keyword>
<dbReference type="GO" id="GO:0005813">
    <property type="term" value="C:centrosome"/>
    <property type="evidence" value="ECO:0007669"/>
    <property type="project" value="UniProtKB-SubCell"/>
</dbReference>
<dbReference type="GO" id="GO:0032465">
    <property type="term" value="P:regulation of cytokinesis"/>
    <property type="evidence" value="ECO:0007669"/>
    <property type="project" value="InterPro"/>
</dbReference>
<keyword evidence="22" id="KW-0333">Golgi apparatus</keyword>
<dbReference type="SUPFAM" id="SSF57924">
    <property type="entry name" value="Inhibitor of apoptosis (IAP) repeat"/>
    <property type="match status" value="1"/>
</dbReference>
<keyword evidence="19 35" id="KW-0802">TPR repeat</keyword>
<evidence type="ECO:0000256" key="2">
    <source>
        <dbReference type="ARBA" id="ARBA00004198"/>
    </source>
</evidence>
<dbReference type="GO" id="GO:0051301">
    <property type="term" value="P:cell division"/>
    <property type="evidence" value="ECO:0007669"/>
    <property type="project" value="UniProtKB-KW"/>
</dbReference>
<dbReference type="PROSITE" id="PS50143">
    <property type="entry name" value="BIR_REPEAT_2"/>
    <property type="match status" value="1"/>
</dbReference>
<dbReference type="FunFam" id="3.10.110.10:FF:000014">
    <property type="entry name" value="Baculoviral IAP repeat-containing protein 6"/>
    <property type="match status" value="1"/>
</dbReference>
<evidence type="ECO:0000256" key="7">
    <source>
        <dbReference type="ARBA" id="ARBA00022553"/>
    </source>
</evidence>
<feature type="compositionally biased region" description="Polar residues" evidence="37">
    <location>
        <begin position="992"/>
        <end position="1004"/>
    </location>
</feature>
<feature type="region of interest" description="Disordered" evidence="37">
    <location>
        <begin position="465"/>
        <end position="498"/>
    </location>
</feature>
<dbReference type="GO" id="GO:0005768">
    <property type="term" value="C:endosome"/>
    <property type="evidence" value="ECO:0007669"/>
    <property type="project" value="UniProtKB-SubCell"/>
</dbReference>
<feature type="region of interest" description="Disordered" evidence="37">
    <location>
        <begin position="3950"/>
        <end position="3983"/>
    </location>
</feature>
<dbReference type="Gene3D" id="1.25.40.10">
    <property type="entry name" value="Tetratricopeptide repeat domain"/>
    <property type="match status" value="1"/>
</dbReference>
<evidence type="ECO:0000256" key="29">
    <source>
        <dbReference type="ARBA" id="ARBA00039076"/>
    </source>
</evidence>
<feature type="compositionally biased region" description="Polar residues" evidence="37">
    <location>
        <begin position="579"/>
        <end position="588"/>
    </location>
</feature>
<evidence type="ECO:0000256" key="14">
    <source>
        <dbReference type="ARBA" id="ARBA00022723"/>
    </source>
</evidence>
<keyword evidence="14" id="KW-0479">Metal-binding</keyword>
<dbReference type="InterPro" id="IPR022103">
    <property type="entry name" value="BIRC6"/>
</dbReference>
<comment type="catalytic activity">
    <reaction evidence="28">
        <text>S-ubiquitinyl-[E1 ubiquitin-activating enzyme]-L-cysteine + [acceptor protein]-L-lysine = [E1 ubiquitin-activating enzyme]-L-cysteine + N(6)-monoubiquitinyl-[acceptor protein]-L-lysine.</text>
        <dbReference type="EC" id="2.3.2.24"/>
    </reaction>
</comment>
<dbReference type="GO" id="GO:0000922">
    <property type="term" value="C:spindle pole"/>
    <property type="evidence" value="ECO:0007669"/>
    <property type="project" value="UniProtKB-SubCell"/>
</dbReference>
<evidence type="ECO:0000256" key="15">
    <source>
        <dbReference type="ARBA" id="ARBA00022737"/>
    </source>
</evidence>
<evidence type="ECO:0000256" key="9">
    <source>
        <dbReference type="ARBA" id="ARBA00022618"/>
    </source>
</evidence>
<proteinExistence type="inferred from homology"/>
<keyword evidence="8" id="KW-0853">WD repeat</keyword>
<evidence type="ECO:0000256" key="1">
    <source>
        <dbReference type="ARBA" id="ARBA00004177"/>
    </source>
</evidence>
<evidence type="ECO:0000256" key="36">
    <source>
        <dbReference type="SAM" id="Coils"/>
    </source>
</evidence>
<dbReference type="Pfam" id="PF00653">
    <property type="entry name" value="BIR"/>
    <property type="match status" value="1"/>
</dbReference>
<evidence type="ECO:0000256" key="32">
    <source>
        <dbReference type="ARBA" id="ARBA00075349"/>
    </source>
</evidence>
<dbReference type="Proteomes" id="UP000664991">
    <property type="component" value="Unassembled WGS sequence"/>
</dbReference>
<dbReference type="GO" id="GO:0016567">
    <property type="term" value="P:protein ubiquitination"/>
    <property type="evidence" value="ECO:0007669"/>
    <property type="project" value="UniProtKB-ARBA"/>
</dbReference>
<gene>
    <name evidence="39" type="ORF">JEQ12_014062</name>
</gene>
<dbReference type="GO" id="GO:0006915">
    <property type="term" value="P:apoptotic process"/>
    <property type="evidence" value="ECO:0007669"/>
    <property type="project" value="UniProtKB-KW"/>
</dbReference>
<evidence type="ECO:0000256" key="18">
    <source>
        <dbReference type="ARBA" id="ARBA00022786"/>
    </source>
</evidence>
<dbReference type="Pfam" id="PF13181">
    <property type="entry name" value="TPR_8"/>
    <property type="match status" value="1"/>
</dbReference>
<dbReference type="SMART" id="SM00212">
    <property type="entry name" value="UBCc"/>
    <property type="match status" value="1"/>
</dbReference>
<evidence type="ECO:0000256" key="20">
    <source>
        <dbReference type="ARBA" id="ARBA00022833"/>
    </source>
</evidence>
<keyword evidence="15" id="KW-0677">Repeat</keyword>
<feature type="region of interest" description="Disordered" evidence="37">
    <location>
        <begin position="2976"/>
        <end position="3002"/>
    </location>
</feature>
<keyword evidence="13" id="KW-0789">Thiol protease inhibitor</keyword>
<protein>
    <recommendedName>
        <fullName evidence="31">Dual E2 ubiquitin-conjugating enzyme/E3 ubiquitin-protein ligase BIRC6</fullName>
        <ecNumber evidence="29">2.3.2.24</ecNumber>
    </recommendedName>
    <alternativeName>
        <fullName evidence="34">BIR repeat-containing ubiquitin-conjugating enzyme</fullName>
    </alternativeName>
    <alternativeName>
        <fullName evidence="33">Baculoviral IAP repeat-containing protein 6</fullName>
    </alternativeName>
    <alternativeName>
        <fullName evidence="27">Tetratricopeptide repeat protein 27</fullName>
    </alternativeName>
    <alternativeName>
        <fullName evidence="32">Ubiquitin-conjugating BIR domain enzyme apollon</fullName>
    </alternativeName>
</protein>
<dbReference type="CDD" id="cd00022">
    <property type="entry name" value="BIR"/>
    <property type="match status" value="1"/>
</dbReference>
<feature type="region of interest" description="Disordered" evidence="37">
    <location>
        <begin position="579"/>
        <end position="617"/>
    </location>
</feature>
<dbReference type="SUPFAM" id="SSF54495">
    <property type="entry name" value="UBC-like"/>
    <property type="match status" value="1"/>
</dbReference>
<sequence>MVTGGGAAPPGTVTEPLPSVIVLSAGRKMAAAAAAASGPGCSSAAGAGAAGVSEWLVLRDGCMRCDADGLHSLSYHPALNAILAVTSRGTIKVIDGTSGATLQASALSAKPGGQVKCQYISAVDKVIFVDDYAVGCRKDLNGILLLDTALQTPVSKQDDVVQLELPVTEAQQLLSACLEKVDVSSTEGYDLFITQLKDGLKNTSHETAANHKVAKWATVTFHLPHHVLKSIASAIVNELKKINQNVAALPVASSVMDRLSYLLPSARPELGVGPGRSVDRSLMYSEANRRETFTSWPHVGYRWAQPDPMAQAGFYHQPASSGDDRAMCFTCSVCLVCWEPTDEPWSEHERHSPNCPFVKGEHTQNVPLSVTLATSPAQFPCVDGTDRISCFGSGSCPHFLAAATKRGKICIWDVSKLMKVHLKFEINAYDPAIVQQLILSGEPSSAVESRRPTLAWLEDSSSCSDIPKLEGDSDDLLEDSDSEEHSRSDSVTGQTSQKEALEVSLDVTALSILQQPEKLQWEIVANVLEDTVKDLEELGANPCLTSSKGEKTKEKHQEQHNIPFPCLLAGGLLTYKSPATSPISSNSHRSLDGLSRTQGESISEQGSTDNESCTNSELNSPLVRRTLPILLLYSIKESDEKAGKIFSQMNNIMSKSLHDDGFTVPQIIEMELDSQEQLLLQDPPVTYIQQFADAAANLTSPDSEKWNSVFPKPGTLVQCLRLPKFAEEENLCIDSITPCADGIHLLIGLRTCPVESLSAINQVEALNNLNKLNSALCNRRKGELESNLAAVNGANISIIQHESPADVQTPLIIQPEQRNISGGYLILYKMNYATRIVTLEEEPIKIQHIKDPQDTITSLILLPPDILDNREDDYEEPPEEMQLTSKNGVERGKKSDISALGHLVITTQGGYVKILDLSNFEILAKVEPPKKEGTEEQDAFVSVIYCSGTDRLCACTKGGELHFLQIGGTCDDIDEADILVDGSLSKGIEPSSEGSKPLSNPSSPGISGVDLLVDQPFTVDILTSLVELTRFETLTPRFSATVPPCWVEVQQEQQQRRHPQHLHQQHHGDAAQHTRTWKLQTDSNSWDEHVFELVLPKACMVGHVDFKFVLNSNITNIPQIQVTLLKNKAPGLGKVNETAVDRQITFPLSPALNIEVEQNGKPSLVDLNEEMQHMDVEESQCLRLCPFLEDHKEDILCGPVWLASGLDLSGHAGMLTLTSPKLVKGMAGGKYRSFLIHVKAVNERGTDEICNGGIRPVVRLPSLKHQSNKGYSLASLLAKVAAGKEKSSNVKNENASGTRKSENLRGCDLLQEVSVTIRRFKKTSVSKERVQRCAMLQFSEFHEKLLNTLCRKADDGQITEHAQSLVLDILCWLAGVHSNGPGSSKEGNESLLSKTRKCLSDIVRVCFFEAGRSIAHKCARFLALCISNGKCDPCQPGFGSVLLKALLDNMSFLPAAATGGSVYWYFVLLNYVKDDDLAGCSTACASLLTAVSRQLQDRLTPMEALLQTRYGLYSSPFDPVLFDLEMSGSSCKNVHNSSVGVQSDEIDLSDVLSGNGKVSSGTAAEGSFTSLTGLLEVEPLHFSCVSTSDGTRIERDDASTFTVSSFGVTPAVGGLSSGTVGEASTALSSAAQVALQSLSHAMASAEQQLQVLQEKQQQLLKLQQQKAKLEAKLHQTTAAAAAAASAASAAGPVHSSVPSNPVAAPGFFIHPSDVIPPTPKTTPLFMTPPLTPPNEAVSVVINAELAQLFPGSVIDPPTVNLAAHNKNSNKSRMNPLGSGLALAISHASHFLQPPPHQSIIIERMHSGARRFVTLDFGRPILLTDVLIPTCGDLASLSIDIWTLGEEVDGRRLVVATDISTHSLILHDLIPPPVCRFMKITVIGRYGSTNARAKIPLGFYYGHTYILPWESELKLMHDPLRGEGESANQPEIDQHLAMMVALQEDIQCRYNLACHRLETLLQSIDLPPLNSANNAQYFLRKPDKAVEEDSRVFSAYQDCIQLQLQLNLAHNAVQRLKVALGASRKVLSETSDPKDLIQTSSTEQLRTIIRYLLDTLLSLLHSSNGHSVPAVLQSTFHAQACEELFKHLCISGTPKIRLHTGLLLVQLCGGERWWGQFLSNVLQELYNSEQLLIFPQDRVFMLLSCIGQRSLSNSGVLESLLNLLDNLLSPLQPQLPMHRRTEGVLDIPMISWVVMLVSRLLDYVATVEDEAAAAKKPLNGKDRERFMTGNQWSFINNNLHTQNISRSSKGSSSLDRLYSRKIRKQLVHHKQQLNLLKAKQKALVEQMEKEKIQSNKGSSYKLLVEQAKLKQATSKHFKDLIRLRRTAEWSRSNLDTEVTTTKESPEIEPLPFTLAHERCISVVQKLVLFLLSMDFTCHADLLLFVCKVLARIANATRPTIHLCEIVNEPQLERLLLLLVGTDFNRGDISWGGAWAQYSLTCMLQDILAGELLAPVAAEAMEEGTVSDDAGATAGDSDDSLQQSSVQLLETIDEPLTHDMTGAPPLSSLEKDKEIDLELLQDLMEVDIDPLDIDLEKDPLAAKVFKPISSTWYDYWGADYGTYNYNPYIGGLGIPVAKPPANAEKNGSQTVSVSVSQALDARLEVGLEQQAELMLKMMSTLEADSILQALTNTSPTLSQSPTGTDDSLLGGLQAANQSNQLIVQLSSVPMLNVCFNKLFSMLQVHHVQLESLLQLWLTLSLNSSSSGNKENGADIFLYNANRIPVITLNQASITSFLTVLAWYPNTLLRTWCLVLHSLTLMTNMQLNSGSSSAIGTQESTAHLLVSDANLIHVLVKFLSGTSPHGTNQHSPQVGPTATQAMQEFLTRLQVHLSSTCPQIFSEFLLKLIHILSTERGAFQTGQGPLDAQVKLLEFALEQNFEVVSVSTISAVIESVTFLVHHYITCSDKVMSRSGSDSSVGARACFGGLFANLIRPGDAKAVCGEMTRDQLMFDLLKLVNILVQLPLSGNREYSARVPVTASTTDSVSDEEKVSGGKDGNGSTSSIQGPPAFVADLVLANQQIMSQILSALGLCNSSAMAMIIGASGLHLTKHENFHGGLDAISVGDGLFTILTTLSKKASTVHMMLQPILTYMACGYMGRQGSLATCQLSEPLLWFILRVLDTSDALKAFHDMGGVQLICNNMVTSTRAIVNTARSMVSTIMKFLDSGPNKAVDSTLKTRILASEPDNAEGIHNFAPLGTITSSSPTAQPAEVLLQATPPHRRARSAAWSYIFLPEEAWCDLTIHLPAAVLLKEIHIQPHLASLATCPSSVSVEVSADGVNMLPLSTPVVTSGLTYIKIQLVKAEVASAVCLRLHRPRDASTLGLSQIKLLGLTAFGTTSSATVNNPFLPSEDQVSKTSIGWLRLLHHCLTHISDLEGMMASAAAPTANLLQTCAALLMSPYCGMHSPNIEVVLVKIGLQSTRIGLKLIDILLRNCAASGSDPTDLNSPLLFGRLNGLSSDSTIDILYQLGTTQDPGTKDRIQALLKWVSDSARVAAMKRSGRMSYMCPNSASIEYGLLMPSPSHLHCVAAILWHSYELLVEYDLPALLDRELFELLFNWSMSLPCNMVLKKAVDSLLCSMCHIHPSYFSLLMGWMGITPPPVQCHHGLSLTDDSKKQDLSSSLTDDSKNAQAPLALTESHLATLASSSQSPEAIKQLLDSGLPSLLVRSLASFCFNHISYSESIVQSVDTSQDKLRRHHVPQQCNKMPITADLVAPILRFLTEVGNSHIMKDWLGGSEVNPLWTALLFLLCHSGSTSGGHSLSAQQASARSASLSSAATTGLTTQQRTAIENATVAFFLQCISCHPNNQKLMAQVLCELFQTSPQRGNLPTSGNISGFVRRLFLQLMLEDEKVTMFLQSPCPLYKGRINATSHVIQHPMYGAGHKFRTLHLPVSTTLSEVLDRVSDTPSITAKLISEQKDDKEKKNHEEKEKVKAENGFQDNYSVVVASGLKSQSKRAVSSTPPRPPSRRGRTMPDKIGSASSGADAASKIITVPVFHLFHKLLAGQPLPAEMTLAQLLTLLYDRKLPQGYRSIDLTVKLGSRVITDPSLSKTDSFKRLHPEKDHGDLLGSCPDDEALTPSDECMDGILDESLLETCPIQSPLQVFAGMGGLALIAERLPMLYPEVIQQVSAPVVTSTTQEKPKDSDQFEWVTIEQSGELVYEAPETIAAEPPPIKSAVQTMSPIPAHSLAAFGLFLRLPGYAEVLLKERKHAQCLLRLVLGVTDDGEGSHILQSPSANVLPTLPFHVLRSLFSTTPLTTDDGVLLRRMALEIGALHLILVCLSALSHHAPRVPNSSLNQTEPQVSSSHNPTSTEEQQLYWAKGTGFGTGSTASGWDVEQALTKQRLEEEHVTCLLQVLASYINPASGAVNGEAQSSHESRGQNSNALPSVLLELLSQSCLIPAMSSYLRNDSVLDMARHVPLYRALLELLRAIASCTCMVPLLLPLSTETGEEEDEQSECQTSVGTLLAKMKTCVDTYTNRLRSKRENVKTGVKPDASDQEPEGLTLLVPDIQKTAEIVYAATTSLRQANQEKKLGEYSKKVAMKPKPLSVLKSLEEKYVAVMKKLQFDTFEMVSEDEDGKLGFKVNYHYMSQVKNANDANSAARARRLAQEAVTLSTSLPLSSSSSVFVRCDEERLDIMKVLITGPADTPYANGCFEFDVYFPQDYPSSPPLVNLETTGGHSVRFNPNLYNDGKVCLSILNTWHGRPEEKWNPQTSSFLQVLVSVQSLILVAEPYFNEPGYERSRGTPSGTQSSREYDGNIRQATVKWAMLEQIRNPSPCFKEVIHKHFYLKRVEIMAQCEEWIADIQQYSSDKRVGRTMSHHAAALKRHTAQLREELLKLPCPEGLDPDADDSSEMCSATAGAEETLMHDQASYHKGEPKMILDGVCTKKLACENPESGADQEEKLYPEQNLLAAAMSGVMWTPELAVLRGFPTQAERQQWKQEGVASLESESYLQLLLEGNYKAILLNSLTQSILNSATITEEKIDSYLEKQIVTFLDDDSADLDKTRRQQKIFLLGVSSLQLFVQSNWTGPLVDLHPQDFLPSVLFQQFSEIKGLDAFVLSLLVLDGESIYSLTAKPILLLLARIILVNIRHKLTAIQSLPWWTLRCVNIHQQLLEERSPQLFALAEDCIDQVMKLKDLFVDNSGRCLAVHFHLECAYIYLYYYEYKKAKDQFSIAKDICRLQIDLTGALGKRTRFQENYVAQLILDVRREGTVFSNCEFTPAPTPQEYLTKNLELNDDTVLNEIKLADCEQFQMPDLCAEELAVILGICTDFQKNNPVHKLTEEELLAFTSCLLSQPKFWAIQTSALILRTKLERGSTRRVERAMRQTQALADQFEDKTTSILERLKIFYCCQVPPHWAIQRQLASLLFELGCTSSALQIFEKLEMWEDVVICYERAGQHGKAEEILRQELEKKETPSLYCLLGDVLRDHSYYDQAWELSQHRSARAQRSKGLLHLRSREFKECVECFERSVKINPMQLGVWFSLGCAYLALEDYGGSARAFQRCVTLEPDNAEAWNNLSTSYIRLKQKVKAFRTLQEALKCNYEHWQIWENYILTSTDVGEFSEAIKAYHRLLDLRDKYKDTQVLSILVRAVMDGMADRSGDVATGLRGKLQELFGRVTSRVTNDGEIWRLYAQVYGNGQSDKPDENEKAFQYLSKAYKCDTQSSCWEKNITSFKEVVQRALGLAHVAIKCSKNKSSPQEAIQVLSSVRLNLRGLLSKAKQLFTDAASGEVARELADEIAAMDTLVTELQDLSNQFRNQY</sequence>
<feature type="region of interest" description="Disordered" evidence="37">
    <location>
        <begin position="984"/>
        <end position="1004"/>
    </location>
</feature>
<organism evidence="39 40">
    <name type="scientific">Ovis aries</name>
    <name type="common">Sheep</name>
    <dbReference type="NCBI Taxonomy" id="9940"/>
    <lineage>
        <taxon>Eukaryota</taxon>
        <taxon>Metazoa</taxon>
        <taxon>Chordata</taxon>
        <taxon>Craniata</taxon>
        <taxon>Vertebrata</taxon>
        <taxon>Euteleostomi</taxon>
        <taxon>Mammalia</taxon>
        <taxon>Eutheria</taxon>
        <taxon>Laurasiatheria</taxon>
        <taxon>Artiodactyla</taxon>
        <taxon>Ruminantia</taxon>
        <taxon>Pecora</taxon>
        <taxon>Bovidae</taxon>
        <taxon>Caprinae</taxon>
        <taxon>Ovis</taxon>
    </lineage>
</organism>
<feature type="repeat" description="TPR" evidence="35">
    <location>
        <begin position="5450"/>
        <end position="5483"/>
    </location>
</feature>
<dbReference type="EMBL" id="JAEMGP010000003">
    <property type="protein sequence ID" value="KAG5211633.1"/>
    <property type="molecule type" value="Genomic_DNA"/>
</dbReference>
<evidence type="ECO:0000256" key="30">
    <source>
        <dbReference type="ARBA" id="ARBA00060909"/>
    </source>
</evidence>
<evidence type="ECO:0000256" key="4">
    <source>
        <dbReference type="ARBA" id="ARBA00004476"/>
    </source>
</evidence>
<comment type="subcellular location">
    <subcellularLocation>
        <location evidence="3">Cytoplasm</location>
        <location evidence="3">Cytoskeleton</location>
        <location evidence="3">Microtubule organizing center</location>
        <location evidence="3">Centrosome</location>
    </subcellularLocation>
    <subcellularLocation>
        <location evidence="5">Cytoplasm</location>
        <location evidence="5">Cytoskeleton</location>
        <location evidence="5">Spindle pole</location>
    </subcellularLocation>
    <subcellularLocation>
        <location evidence="1">Endosome</location>
    </subcellularLocation>
    <subcellularLocation>
        <location evidence="2">Golgi apparatus</location>
        <location evidence="2">trans-Golgi network membrane</location>
    </subcellularLocation>
    <subcellularLocation>
        <location evidence="4">Midbody</location>
        <location evidence="4">Midbody ring</location>
    </subcellularLocation>
</comment>
<dbReference type="InterPro" id="IPR044244">
    <property type="entry name" value="TTC27/Emw1"/>
</dbReference>
<dbReference type="SMART" id="SM00028">
    <property type="entry name" value="TPR"/>
    <property type="match status" value="4"/>
</dbReference>
<evidence type="ECO:0000256" key="25">
    <source>
        <dbReference type="ARBA" id="ARBA00023306"/>
    </source>
</evidence>
<dbReference type="SUPFAM" id="SSF48452">
    <property type="entry name" value="TPR-like"/>
    <property type="match status" value="1"/>
</dbReference>
<keyword evidence="36" id="KW-0175">Coiled coil</keyword>
<evidence type="ECO:0000256" key="3">
    <source>
        <dbReference type="ARBA" id="ARBA00004300"/>
    </source>
</evidence>
<feature type="compositionally biased region" description="Acidic residues" evidence="37">
    <location>
        <begin position="472"/>
        <end position="482"/>
    </location>
</feature>
<dbReference type="GO" id="GO:0090543">
    <property type="term" value="C:Flemming body"/>
    <property type="evidence" value="ECO:0007669"/>
    <property type="project" value="UniProtKB-SubCell"/>
</dbReference>
<keyword evidence="12" id="KW-0053">Apoptosis</keyword>
<keyword evidence="20" id="KW-0862">Zinc</keyword>
<accession>A0A836ACC5</accession>
<dbReference type="InterPro" id="IPR019734">
    <property type="entry name" value="TPR_rpt"/>
</dbReference>
<dbReference type="InterPro" id="IPR011990">
    <property type="entry name" value="TPR-like_helical_dom_sf"/>
</dbReference>
<evidence type="ECO:0000256" key="33">
    <source>
        <dbReference type="ARBA" id="ARBA00079718"/>
    </source>
</evidence>
<dbReference type="InterPro" id="IPR000608">
    <property type="entry name" value="UBC"/>
</dbReference>
<keyword evidence="17" id="KW-0498">Mitosis</keyword>
<evidence type="ECO:0000256" key="17">
    <source>
        <dbReference type="ARBA" id="ARBA00022776"/>
    </source>
</evidence>
<evidence type="ECO:0000256" key="19">
    <source>
        <dbReference type="ARBA" id="ARBA00022803"/>
    </source>
</evidence>
<feature type="region of interest" description="Disordered" evidence="37">
    <location>
        <begin position="3915"/>
        <end position="3934"/>
    </location>
</feature>
<evidence type="ECO:0000256" key="11">
    <source>
        <dbReference type="ARBA" id="ARBA00022690"/>
    </source>
</evidence>
<dbReference type="Pfam" id="PF00179">
    <property type="entry name" value="UQ_con"/>
    <property type="match status" value="1"/>
</dbReference>
<evidence type="ECO:0000256" key="12">
    <source>
        <dbReference type="ARBA" id="ARBA00022703"/>
    </source>
</evidence>
<comment type="similarity">
    <text evidence="26">Belongs to the TTC27 family.</text>
</comment>
<evidence type="ECO:0000256" key="6">
    <source>
        <dbReference type="ARBA" id="ARBA00022490"/>
    </source>
</evidence>
<dbReference type="PANTHER" id="PTHR16193:SF0">
    <property type="entry name" value="TETRATRICOPEPTIDE REPEAT PROTEIN 27"/>
    <property type="match status" value="1"/>
</dbReference>
<keyword evidence="9" id="KW-0132">Cell division</keyword>
<evidence type="ECO:0000256" key="28">
    <source>
        <dbReference type="ARBA" id="ARBA00035845"/>
    </source>
</evidence>
<evidence type="ECO:0000256" key="31">
    <source>
        <dbReference type="ARBA" id="ARBA00069601"/>
    </source>
</evidence>
<dbReference type="GO" id="GO:0004869">
    <property type="term" value="F:cysteine-type endopeptidase inhibitor activity"/>
    <property type="evidence" value="ECO:0007669"/>
    <property type="project" value="UniProtKB-KW"/>
</dbReference>
<dbReference type="Gene3D" id="1.10.1170.10">
    <property type="entry name" value="Inhibitor Of Apoptosis Protein (2mihbC-IAP-1), Chain A"/>
    <property type="match status" value="1"/>
</dbReference>
<evidence type="ECO:0000256" key="16">
    <source>
        <dbReference type="ARBA" id="ARBA00022753"/>
    </source>
</evidence>
<dbReference type="PROSITE" id="PS50005">
    <property type="entry name" value="TPR"/>
    <property type="match status" value="2"/>
</dbReference>
<evidence type="ECO:0000256" key="26">
    <source>
        <dbReference type="ARBA" id="ARBA00024020"/>
    </source>
</evidence>
<feature type="compositionally biased region" description="Basic residues" evidence="37">
    <location>
        <begin position="1056"/>
        <end position="1065"/>
    </location>
</feature>
<keyword evidence="23" id="KW-0472">Membrane</keyword>
<feature type="compositionally biased region" description="Polar residues" evidence="37">
    <location>
        <begin position="595"/>
        <end position="617"/>
    </location>
</feature>
<dbReference type="Gene3D" id="3.10.110.10">
    <property type="entry name" value="Ubiquitin Conjugating Enzyme"/>
    <property type="match status" value="1"/>
</dbReference>
<evidence type="ECO:0000256" key="23">
    <source>
        <dbReference type="ARBA" id="ARBA00023136"/>
    </source>
</evidence>
<keyword evidence="25" id="KW-0131">Cell cycle</keyword>
<evidence type="ECO:0000313" key="39">
    <source>
        <dbReference type="EMBL" id="KAG5211633.1"/>
    </source>
</evidence>
<keyword evidence="16" id="KW-0967">Endosome</keyword>
<dbReference type="GO" id="GO:0061631">
    <property type="term" value="F:ubiquitin conjugating enzyme activity"/>
    <property type="evidence" value="ECO:0007669"/>
    <property type="project" value="UniProtKB-EC"/>
</dbReference>
<evidence type="ECO:0000256" key="8">
    <source>
        <dbReference type="ARBA" id="ARBA00022574"/>
    </source>
</evidence>
<feature type="region of interest" description="Disordered" evidence="37">
    <location>
        <begin position="4293"/>
        <end position="4314"/>
    </location>
</feature>
<dbReference type="GO" id="GO:0005794">
    <property type="term" value="C:Golgi apparatus"/>
    <property type="evidence" value="ECO:0007669"/>
    <property type="project" value="UniProtKB-SubCell"/>
</dbReference>
<keyword evidence="7" id="KW-0597">Phosphoprotein</keyword>
<dbReference type="PROSITE" id="PS50127">
    <property type="entry name" value="UBC_2"/>
    <property type="match status" value="1"/>
</dbReference>
<dbReference type="InterPro" id="IPR016135">
    <property type="entry name" value="UBQ-conjugating_enzyme/RWD"/>
</dbReference>
<dbReference type="PANTHER" id="PTHR16193">
    <property type="entry name" value="TETRATRICOPEPTIDE REPEAT PROTEIN 27"/>
    <property type="match status" value="1"/>
</dbReference>
<reference evidence="39 40" key="1">
    <citation type="submission" date="2020-12" db="EMBL/GenBank/DDBJ databases">
        <title>De novo assembly of Tibetan sheep genome.</title>
        <authorList>
            <person name="Li X."/>
        </authorList>
    </citation>
    <scope>NUCLEOTIDE SEQUENCE [LARGE SCALE GENOMIC DNA]</scope>
    <source>
        <tissue evidence="39">Heart</tissue>
    </source>
</reference>
<dbReference type="FunFam" id="1.10.1170.10:FF:000001">
    <property type="entry name" value="baculoviral IAP repeat-containing protein 6 isoform X1"/>
    <property type="match status" value="1"/>
</dbReference>
<keyword evidence="24" id="KW-0206">Cytoskeleton</keyword>
<feature type="region of interest" description="Disordered" evidence="37">
    <location>
        <begin position="1053"/>
        <end position="1073"/>
    </location>
</feature>
<evidence type="ECO:0000256" key="5">
    <source>
        <dbReference type="ARBA" id="ARBA00004647"/>
    </source>
</evidence>
<feature type="domain" description="UBC core" evidence="38">
    <location>
        <begin position="4604"/>
        <end position="4771"/>
    </location>
</feature>
<name>A0A836ACC5_SHEEP</name>
<evidence type="ECO:0000256" key="27">
    <source>
        <dbReference type="ARBA" id="ARBA00024124"/>
    </source>
</evidence>
<keyword evidence="10" id="KW-0808">Transferase</keyword>